<accession>A0A915HI70</accession>
<dbReference type="WBParaSite" id="nRc.2.0.1.t01285-RA">
    <property type="protein sequence ID" value="nRc.2.0.1.t01285-RA"/>
    <property type="gene ID" value="nRc.2.0.1.g01285"/>
</dbReference>
<evidence type="ECO:0000313" key="2">
    <source>
        <dbReference type="WBParaSite" id="nRc.2.0.1.t01285-RA"/>
    </source>
</evidence>
<proteinExistence type="predicted"/>
<evidence type="ECO:0000313" key="1">
    <source>
        <dbReference type="Proteomes" id="UP000887565"/>
    </source>
</evidence>
<sequence length="60" mass="6803">MTTFEDQFYVTLPTIMVTNHSFASQKTITAYASRFSKFQRAFIARATGSMATIFGKWAII</sequence>
<keyword evidence="1" id="KW-1185">Reference proteome</keyword>
<dbReference type="AlphaFoldDB" id="A0A915HI70"/>
<organism evidence="1 2">
    <name type="scientific">Romanomermis culicivorax</name>
    <name type="common">Nematode worm</name>
    <dbReference type="NCBI Taxonomy" id="13658"/>
    <lineage>
        <taxon>Eukaryota</taxon>
        <taxon>Metazoa</taxon>
        <taxon>Ecdysozoa</taxon>
        <taxon>Nematoda</taxon>
        <taxon>Enoplea</taxon>
        <taxon>Dorylaimia</taxon>
        <taxon>Mermithida</taxon>
        <taxon>Mermithoidea</taxon>
        <taxon>Mermithidae</taxon>
        <taxon>Romanomermis</taxon>
    </lineage>
</organism>
<reference evidence="2" key="1">
    <citation type="submission" date="2022-11" db="UniProtKB">
        <authorList>
            <consortium name="WormBaseParasite"/>
        </authorList>
    </citation>
    <scope>IDENTIFICATION</scope>
</reference>
<dbReference type="Proteomes" id="UP000887565">
    <property type="component" value="Unplaced"/>
</dbReference>
<name>A0A915HI70_ROMCU</name>
<protein>
    <submittedName>
        <fullName evidence="2">Uncharacterized protein</fullName>
    </submittedName>
</protein>